<evidence type="ECO:0000313" key="3">
    <source>
        <dbReference type="Proteomes" id="UP001499947"/>
    </source>
</evidence>
<evidence type="ECO:0000313" key="2">
    <source>
        <dbReference type="EMBL" id="GAA1733540.1"/>
    </source>
</evidence>
<keyword evidence="3" id="KW-1185">Reference proteome</keyword>
<proteinExistence type="predicted"/>
<reference evidence="3" key="1">
    <citation type="journal article" date="2019" name="Int. J. Syst. Evol. Microbiol.">
        <title>The Global Catalogue of Microorganisms (GCM) 10K type strain sequencing project: providing services to taxonomists for standard genome sequencing and annotation.</title>
        <authorList>
            <consortium name="The Broad Institute Genomics Platform"/>
            <consortium name="The Broad Institute Genome Sequencing Center for Infectious Disease"/>
            <person name="Wu L."/>
            <person name="Ma J."/>
        </authorList>
    </citation>
    <scope>NUCLEOTIDE SEQUENCE [LARGE SCALE GENOMIC DNA]</scope>
    <source>
        <strain evidence="3">JCM 13244</strain>
    </source>
</reference>
<accession>A0ABP4VST0</accession>
<dbReference type="Proteomes" id="UP001499947">
    <property type="component" value="Unassembled WGS sequence"/>
</dbReference>
<comment type="caution">
    <text evidence="2">The sequence shown here is derived from an EMBL/GenBank/DDBJ whole genome shotgun (WGS) entry which is preliminary data.</text>
</comment>
<dbReference type="RefSeq" id="WP_246585605.1">
    <property type="nucleotide sequence ID" value="NZ_BAAALR010000176.1"/>
</dbReference>
<feature type="region of interest" description="Disordered" evidence="1">
    <location>
        <begin position="224"/>
        <end position="302"/>
    </location>
</feature>
<dbReference type="EMBL" id="BAAALR010000176">
    <property type="protein sequence ID" value="GAA1733540.1"/>
    <property type="molecule type" value="Genomic_DNA"/>
</dbReference>
<dbReference type="Pfam" id="PF09365">
    <property type="entry name" value="DUF2461"/>
    <property type="match status" value="1"/>
</dbReference>
<sequence length="331" mass="35980">MSGRFTGWPERAMDVLLHLEGEPSREVREQYRADRERLVRQPMIALLNDVADVDPRYEDFSVWHYRTNSWWWQRQGAVIRLGRKIEIGLRSDLDGLRIQGAWWYPDPGQVTMFRKAVAAEGSGHELSAIVEDLKAKGYDISGDVMKRPPRGYPSDHSRTVLLRHRSLIAAQPLGCDEWLHTPEVVGKVLAAADDLDSMLTWLVRYVNSSPDSRRTSAGIHRPANWHTSLRGEGSVRDPFSPGRHRAQTPARTGGVEGALSSAGRSAGVDGSGPVAVRPLLLVSPSSGPGRGDEEPGADGGVGIRTAADVGVLAVEAVSIAGSSAGCSCPRV</sequence>
<name>A0ABP4VST0_9ACTN</name>
<evidence type="ECO:0008006" key="4">
    <source>
        <dbReference type="Google" id="ProtNLM"/>
    </source>
</evidence>
<organism evidence="2 3">
    <name type="scientific">Streptomyces yatensis</name>
    <dbReference type="NCBI Taxonomy" id="155177"/>
    <lineage>
        <taxon>Bacteria</taxon>
        <taxon>Bacillati</taxon>
        <taxon>Actinomycetota</taxon>
        <taxon>Actinomycetes</taxon>
        <taxon>Kitasatosporales</taxon>
        <taxon>Streptomycetaceae</taxon>
        <taxon>Streptomyces</taxon>
        <taxon>Streptomyces violaceusniger group</taxon>
    </lineage>
</organism>
<protein>
    <recommendedName>
        <fullName evidence="4">DUF2461 domain-containing protein</fullName>
    </recommendedName>
</protein>
<evidence type="ECO:0000256" key="1">
    <source>
        <dbReference type="SAM" id="MobiDB-lite"/>
    </source>
</evidence>
<gene>
    <name evidence="2" type="ORF">GCM10009680_87300</name>
</gene>
<dbReference type="InterPro" id="IPR012808">
    <property type="entry name" value="CHP02453"/>
</dbReference>